<dbReference type="Gramene" id="TraesCS7A02G275500.1">
    <property type="protein sequence ID" value="TraesCS7A02G275500.1.cds1"/>
    <property type="gene ID" value="TraesCS7A02G275500"/>
</dbReference>
<dbReference type="Gramene" id="TraesMAC7A03G03905830.1">
    <property type="protein sequence ID" value="TraesMAC7A03G03905830.1.CDS1"/>
    <property type="gene ID" value="TraesMAC7A03G03905830"/>
</dbReference>
<feature type="region of interest" description="Disordered" evidence="1">
    <location>
        <begin position="1"/>
        <end position="20"/>
    </location>
</feature>
<accession>A0A3B6RIY9</accession>
<dbReference type="Gramene" id="TraesCAD_scaffold_026625_01G000300.1">
    <property type="protein sequence ID" value="TraesCAD_scaffold_026625_01G000300.1"/>
    <property type="gene ID" value="TraesCAD_scaffold_026625_01G000300"/>
</dbReference>
<sequence length="104" mass="12052">MTRMGPKQWKKIKKKSPSADKESCRALKLLAGAREVVASMLQSSTPSLLKQIVMPSYNKWYLVSKKFPKKRLPCNKEQLLKLEFRGQCLDFVEQIDPEQSFFSE</sequence>
<dbReference type="Gramene" id="TraesLAC7A03G03856950.1">
    <property type="protein sequence ID" value="TraesLAC7A03G03856950.1.CDS1"/>
    <property type="gene ID" value="TraesLAC7A03G03856950"/>
</dbReference>
<name>A0A3B6RIY9_WHEAT</name>
<evidence type="ECO:0000256" key="1">
    <source>
        <dbReference type="SAM" id="MobiDB-lite"/>
    </source>
</evidence>
<dbReference type="EnsemblPlants" id="TraesCS7A02G275500.1">
    <property type="protein sequence ID" value="TraesCS7A02G275500.1.cds1"/>
    <property type="gene ID" value="TraesCS7A02G275500"/>
</dbReference>
<dbReference type="Gramene" id="TraesROB_scaffold_010099_01G000600.1">
    <property type="protein sequence ID" value="TraesROB_scaffold_010099_01G000600.1"/>
    <property type="gene ID" value="TraesROB_scaffold_010099_01G000600"/>
</dbReference>
<protein>
    <submittedName>
        <fullName evidence="2">Uncharacterized protein</fullName>
    </submittedName>
</protein>
<dbReference type="OMA" id="RMGPKQW"/>
<dbReference type="Gramene" id="TraesWEE_scaffold_031661_01G000300.1">
    <property type="protein sequence ID" value="TraesWEE_scaffold_031661_01G000300.1"/>
    <property type="gene ID" value="TraesWEE_scaffold_031661_01G000300"/>
</dbReference>
<evidence type="ECO:0000313" key="2">
    <source>
        <dbReference type="EnsemblPlants" id="TraesCS7A02G275500.1.cds1"/>
    </source>
</evidence>
<proteinExistence type="predicted"/>
<dbReference type="AlphaFoldDB" id="A0A3B6RIY9"/>
<reference evidence="2" key="1">
    <citation type="submission" date="2018-08" db="EMBL/GenBank/DDBJ databases">
        <authorList>
            <person name="Rossello M."/>
        </authorList>
    </citation>
    <scope>NUCLEOTIDE SEQUENCE [LARGE SCALE GENOMIC DNA]</scope>
    <source>
        <strain evidence="2">cv. Chinese Spring</strain>
    </source>
</reference>
<dbReference type="Gramene" id="TraesCLE_scaffold_058104_01G000300.1">
    <property type="protein sequence ID" value="TraesCLE_scaffold_058104_01G000300.1"/>
    <property type="gene ID" value="TraesCLE_scaffold_058104_01G000300"/>
</dbReference>
<dbReference type="OrthoDB" id="1701699at2759"/>
<organism evidence="2">
    <name type="scientific">Triticum aestivum</name>
    <name type="common">Wheat</name>
    <dbReference type="NCBI Taxonomy" id="4565"/>
    <lineage>
        <taxon>Eukaryota</taxon>
        <taxon>Viridiplantae</taxon>
        <taxon>Streptophyta</taxon>
        <taxon>Embryophyta</taxon>
        <taxon>Tracheophyta</taxon>
        <taxon>Spermatophyta</taxon>
        <taxon>Magnoliopsida</taxon>
        <taxon>Liliopsida</taxon>
        <taxon>Poales</taxon>
        <taxon>Poaceae</taxon>
        <taxon>BOP clade</taxon>
        <taxon>Pooideae</taxon>
        <taxon>Triticodae</taxon>
        <taxon>Triticeae</taxon>
        <taxon>Triticinae</taxon>
        <taxon>Triticum</taxon>
    </lineage>
</organism>
<dbReference type="Proteomes" id="UP000019116">
    <property type="component" value="Chromosome 7A"/>
</dbReference>
<keyword evidence="3" id="KW-1185">Reference proteome</keyword>
<dbReference type="Gramene" id="TraesCS7A03G0640700.1">
    <property type="protein sequence ID" value="TraesCS7A03G0640700.1.CDS1"/>
    <property type="gene ID" value="TraesCS7A03G0640700"/>
</dbReference>
<reference evidence="2" key="2">
    <citation type="submission" date="2018-10" db="UniProtKB">
        <authorList>
            <consortium name="EnsemblPlants"/>
        </authorList>
    </citation>
    <scope>IDENTIFICATION</scope>
</reference>
<evidence type="ECO:0000313" key="3">
    <source>
        <dbReference type="Proteomes" id="UP000019116"/>
    </source>
</evidence>